<dbReference type="EMBL" id="BMLT01000007">
    <property type="protein sequence ID" value="GGO83811.1"/>
    <property type="molecule type" value="Genomic_DNA"/>
</dbReference>
<keyword evidence="2" id="KW-1185">Reference proteome</keyword>
<comment type="caution">
    <text evidence="1">The sequence shown here is derived from an EMBL/GenBank/DDBJ whole genome shotgun (WGS) entry which is preliminary data.</text>
</comment>
<organism evidence="1 2">
    <name type="scientific">Marinobacterium nitratireducens</name>
    <dbReference type="NCBI Taxonomy" id="518897"/>
    <lineage>
        <taxon>Bacteria</taxon>
        <taxon>Pseudomonadati</taxon>
        <taxon>Pseudomonadota</taxon>
        <taxon>Gammaproteobacteria</taxon>
        <taxon>Oceanospirillales</taxon>
        <taxon>Oceanospirillaceae</taxon>
        <taxon>Marinobacterium</taxon>
    </lineage>
</organism>
<name>A0A917ZIW8_9GAMM</name>
<reference evidence="1 2" key="1">
    <citation type="journal article" date="2014" name="Int. J. Syst. Evol. Microbiol.">
        <title>Complete genome sequence of Corynebacterium casei LMG S-19264T (=DSM 44701T), isolated from a smear-ripened cheese.</title>
        <authorList>
            <consortium name="US DOE Joint Genome Institute (JGI-PGF)"/>
            <person name="Walter F."/>
            <person name="Albersmeier A."/>
            <person name="Kalinowski J."/>
            <person name="Ruckert C."/>
        </authorList>
    </citation>
    <scope>NUCLEOTIDE SEQUENCE [LARGE SCALE GENOMIC DNA]</scope>
    <source>
        <strain evidence="1 2">CGMCC 1.7286</strain>
    </source>
</reference>
<sequence length="77" mass="8573">MLASLRIRYLTLQSIQQSNAARLSGITRSIRRKASGLAVSLAANDTAKQLPSGSTRSNFENILRRQVGHALMVWHPW</sequence>
<gene>
    <name evidence="1" type="ORF">GCM10011348_28520</name>
</gene>
<evidence type="ECO:0000313" key="2">
    <source>
        <dbReference type="Proteomes" id="UP000599578"/>
    </source>
</evidence>
<dbReference type="AlphaFoldDB" id="A0A917ZIW8"/>
<dbReference type="Proteomes" id="UP000599578">
    <property type="component" value="Unassembled WGS sequence"/>
</dbReference>
<protein>
    <submittedName>
        <fullName evidence="1">Uncharacterized protein</fullName>
    </submittedName>
</protein>
<accession>A0A917ZIW8</accession>
<proteinExistence type="predicted"/>
<evidence type="ECO:0000313" key="1">
    <source>
        <dbReference type="EMBL" id="GGO83811.1"/>
    </source>
</evidence>